<evidence type="ECO:0000256" key="4">
    <source>
        <dbReference type="ARBA" id="ARBA00022989"/>
    </source>
</evidence>
<dbReference type="GO" id="GO:0070772">
    <property type="term" value="C:PAS complex"/>
    <property type="evidence" value="ECO:0007669"/>
    <property type="project" value="TreeGrafter"/>
</dbReference>
<feature type="compositionally biased region" description="Basic and acidic residues" evidence="6">
    <location>
        <begin position="41"/>
        <end position="57"/>
    </location>
</feature>
<feature type="compositionally biased region" description="Polar residues" evidence="6">
    <location>
        <begin position="1303"/>
        <end position="1322"/>
    </location>
</feature>
<dbReference type="InterPro" id="IPR002523">
    <property type="entry name" value="MgTranspt_CorA/ZnTranspt_ZntB"/>
</dbReference>
<dbReference type="PANTHER" id="PTHR28258:SF1">
    <property type="entry name" value="VACUOLAR SEGREGATION PROTEIN 7"/>
    <property type="match status" value="1"/>
</dbReference>
<gene>
    <name evidence="8" type="ORF">PHISCL_01397</name>
</gene>
<feature type="compositionally biased region" description="Low complexity" evidence="6">
    <location>
        <begin position="512"/>
        <end position="528"/>
    </location>
</feature>
<dbReference type="Gene3D" id="1.20.58.340">
    <property type="entry name" value="Magnesium transport protein CorA, transmembrane region"/>
    <property type="match status" value="2"/>
</dbReference>
<evidence type="ECO:0000256" key="7">
    <source>
        <dbReference type="SAM" id="Phobius"/>
    </source>
</evidence>
<feature type="region of interest" description="Disordered" evidence="6">
    <location>
        <begin position="1368"/>
        <end position="1400"/>
    </location>
</feature>
<comment type="caution">
    <text evidence="8">The sequence shown here is derived from an EMBL/GenBank/DDBJ whole genome shotgun (WGS) entry which is preliminary data.</text>
</comment>
<feature type="region of interest" description="Disordered" evidence="6">
    <location>
        <begin position="878"/>
        <end position="1166"/>
    </location>
</feature>
<evidence type="ECO:0000256" key="2">
    <source>
        <dbReference type="ARBA" id="ARBA00009765"/>
    </source>
</evidence>
<feature type="compositionally biased region" description="Basic and acidic residues" evidence="6">
    <location>
        <begin position="1329"/>
        <end position="1338"/>
    </location>
</feature>
<feature type="region of interest" description="Disordered" evidence="6">
    <location>
        <begin position="353"/>
        <end position="381"/>
    </location>
</feature>
<dbReference type="GO" id="GO:0000329">
    <property type="term" value="C:fungal-type vacuole membrane"/>
    <property type="evidence" value="ECO:0007669"/>
    <property type="project" value="TreeGrafter"/>
</dbReference>
<feature type="region of interest" description="Disordered" evidence="6">
    <location>
        <begin position="1189"/>
        <end position="1230"/>
    </location>
</feature>
<dbReference type="GO" id="GO:0000011">
    <property type="term" value="P:vacuole inheritance"/>
    <property type="evidence" value="ECO:0007669"/>
    <property type="project" value="TreeGrafter"/>
</dbReference>
<feature type="transmembrane region" description="Helical" evidence="7">
    <location>
        <begin position="1469"/>
        <end position="1489"/>
    </location>
</feature>
<dbReference type="CDD" id="cd12829">
    <property type="entry name" value="Alr1p-like"/>
    <property type="match status" value="1"/>
</dbReference>
<feature type="compositionally biased region" description="Polar residues" evidence="6">
    <location>
        <begin position="494"/>
        <end position="511"/>
    </location>
</feature>
<feature type="compositionally biased region" description="Acidic residues" evidence="6">
    <location>
        <begin position="1705"/>
        <end position="1716"/>
    </location>
</feature>
<evidence type="ECO:0000256" key="1">
    <source>
        <dbReference type="ARBA" id="ARBA00004141"/>
    </source>
</evidence>
<feature type="compositionally biased region" description="Polar residues" evidence="6">
    <location>
        <begin position="1"/>
        <end position="22"/>
    </location>
</feature>
<dbReference type="SUPFAM" id="SSF143865">
    <property type="entry name" value="CorA soluble domain-like"/>
    <property type="match status" value="1"/>
</dbReference>
<feature type="region of interest" description="Disordered" evidence="6">
    <location>
        <begin position="1695"/>
        <end position="1729"/>
    </location>
</feature>
<feature type="compositionally biased region" description="Pro residues" evidence="6">
    <location>
        <begin position="994"/>
        <end position="1009"/>
    </location>
</feature>
<comment type="similarity">
    <text evidence="2">Belongs to the CorA metal ion transporter (MIT) (TC 1.A.35) family.</text>
</comment>
<dbReference type="InterPro" id="IPR045861">
    <property type="entry name" value="CorA_cytoplasmic_dom"/>
</dbReference>
<evidence type="ECO:0000313" key="8">
    <source>
        <dbReference type="EMBL" id="RJE26239.1"/>
    </source>
</evidence>
<dbReference type="GO" id="GO:0010513">
    <property type="term" value="P:positive regulation of phosphatidylinositol biosynthetic process"/>
    <property type="evidence" value="ECO:0007669"/>
    <property type="project" value="TreeGrafter"/>
</dbReference>
<feature type="region of interest" description="Disordered" evidence="6">
    <location>
        <begin position="1588"/>
        <end position="1613"/>
    </location>
</feature>
<dbReference type="Pfam" id="PF01544">
    <property type="entry name" value="CorA"/>
    <property type="match status" value="1"/>
</dbReference>
<feature type="compositionally biased region" description="Low complexity" evidence="6">
    <location>
        <begin position="29"/>
        <end position="40"/>
    </location>
</feature>
<organism evidence="8 9">
    <name type="scientific">Aspergillus sclerotialis</name>
    <dbReference type="NCBI Taxonomy" id="2070753"/>
    <lineage>
        <taxon>Eukaryota</taxon>
        <taxon>Fungi</taxon>
        <taxon>Dikarya</taxon>
        <taxon>Ascomycota</taxon>
        <taxon>Pezizomycotina</taxon>
        <taxon>Eurotiomycetes</taxon>
        <taxon>Eurotiomycetidae</taxon>
        <taxon>Eurotiales</taxon>
        <taxon>Aspergillaceae</taxon>
        <taxon>Aspergillus</taxon>
        <taxon>Aspergillus subgen. Polypaecilum</taxon>
    </lineage>
</organism>
<dbReference type="PANTHER" id="PTHR28258">
    <property type="entry name" value="VACUOLAR SEGREGATION PROTEIN 7"/>
    <property type="match status" value="1"/>
</dbReference>
<dbReference type="InterPro" id="IPR045863">
    <property type="entry name" value="CorA_TM1_TM2"/>
</dbReference>
<keyword evidence="9" id="KW-1185">Reference proteome</keyword>
<comment type="subcellular location">
    <subcellularLocation>
        <location evidence="1">Membrane</location>
        <topology evidence="1">Multi-pass membrane protein</topology>
    </subcellularLocation>
</comment>
<feature type="compositionally biased region" description="Basic and acidic residues" evidence="6">
    <location>
        <begin position="365"/>
        <end position="375"/>
    </location>
</feature>
<dbReference type="SUPFAM" id="SSF144083">
    <property type="entry name" value="Magnesium transport protein CorA, transmembrane region"/>
    <property type="match status" value="1"/>
</dbReference>
<feature type="compositionally biased region" description="Polar residues" evidence="6">
    <location>
        <begin position="921"/>
        <end position="951"/>
    </location>
</feature>
<feature type="compositionally biased region" description="Polar residues" evidence="6">
    <location>
        <begin position="213"/>
        <end position="229"/>
    </location>
</feature>
<feature type="region of interest" description="Disordered" evidence="6">
    <location>
        <begin position="1"/>
        <end position="123"/>
    </location>
</feature>
<dbReference type="Pfam" id="PF12751">
    <property type="entry name" value="Vac7"/>
    <property type="match status" value="1"/>
</dbReference>
<dbReference type="EMBL" id="MVGC01000026">
    <property type="protein sequence ID" value="RJE26239.1"/>
    <property type="molecule type" value="Genomic_DNA"/>
</dbReference>
<name>A0A3A2ZSW9_9EURO</name>
<feature type="compositionally biased region" description="Acidic residues" evidence="6">
    <location>
        <begin position="196"/>
        <end position="205"/>
    </location>
</feature>
<evidence type="ECO:0000256" key="6">
    <source>
        <dbReference type="SAM" id="MobiDB-lite"/>
    </source>
</evidence>
<evidence type="ECO:0000256" key="3">
    <source>
        <dbReference type="ARBA" id="ARBA00022692"/>
    </source>
</evidence>
<dbReference type="Proteomes" id="UP000266188">
    <property type="component" value="Unassembled WGS sequence"/>
</dbReference>
<feature type="compositionally biased region" description="Basic and acidic residues" evidence="6">
    <location>
        <begin position="1091"/>
        <end position="1103"/>
    </location>
</feature>
<feature type="compositionally biased region" description="Basic residues" evidence="6">
    <location>
        <begin position="72"/>
        <end position="89"/>
    </location>
</feature>
<reference evidence="9" key="1">
    <citation type="submission" date="2017-02" db="EMBL/GenBank/DDBJ databases">
        <authorList>
            <person name="Tafer H."/>
            <person name="Lopandic K."/>
        </authorList>
    </citation>
    <scope>NUCLEOTIDE SEQUENCE [LARGE SCALE GENOMIC DNA]</scope>
    <source>
        <strain evidence="9">CBS 366.77</strain>
    </source>
</reference>
<feature type="compositionally biased region" description="Polar residues" evidence="6">
    <location>
        <begin position="1137"/>
        <end position="1154"/>
    </location>
</feature>
<proteinExistence type="inferred from homology"/>
<feature type="compositionally biased region" description="Polar residues" evidence="6">
    <location>
        <begin position="183"/>
        <end position="193"/>
    </location>
</feature>
<protein>
    <submittedName>
        <fullName evidence="8">Uncharacterized protein</fullName>
    </submittedName>
</protein>
<feature type="compositionally biased region" description="Acidic residues" evidence="6">
    <location>
        <begin position="473"/>
        <end position="485"/>
    </location>
</feature>
<evidence type="ECO:0000313" key="9">
    <source>
        <dbReference type="Proteomes" id="UP000266188"/>
    </source>
</evidence>
<dbReference type="GO" id="GO:0015095">
    <property type="term" value="F:magnesium ion transmembrane transporter activity"/>
    <property type="evidence" value="ECO:0007669"/>
    <property type="project" value="InterPro"/>
</dbReference>
<accession>A0A3A2ZSW9</accession>
<dbReference type="STRING" id="2070753.A0A3A2ZSW9"/>
<evidence type="ECO:0000256" key="5">
    <source>
        <dbReference type="ARBA" id="ARBA00023136"/>
    </source>
</evidence>
<keyword evidence="4 7" id="KW-1133">Transmembrane helix</keyword>
<sequence>MAARQEQQSPRSPQMMSPNPDTQVHDSGSRSTKSNTNRTTAEGRDQSFSETTTHEISADATASEGRPATGKGARRKRNRNRRRRNRRHSFLTAEDSHFGSPTVSTPDAAAGTNLADDRPKAEVAKPLYKLGRDLSSTSLESEALLDHRVERNQPMMQPRRESRLAQSFRPGSLSNALRFGDSGSRNTQSGTKSQEGENDSDDSSEADDRTPLVQPSSVHNSGRTQYGTNTRSSPFTFRPRRPSGQTMASSRRSPRDNMSPLDRDYDINNPPSMPGTPKLGPEMNYDDAVVTGVEFDFPQANKSIESRIDAGSGANDMVIDMENTDMSPHYSPEGRRRRRTVTLPVEEDVCFPREMSSELAEEDEQRVSREEEPGDRRRRRHRQWPDLSVLEEWSREQKQESTGDFRAKKINEPMLIEGRLRPQYQLWRRAEEEAPYRFTYFNEEFKSTIHAQTITELVQLGGSFRELFIPDPPELEDSSDEEDTEPDHPDQVSGEHTTGHDNNNNRAPPSTNSNGNASNGNVDVSNGNKPQNRSLSIISEAMSDARTSVEMSPSRSQPPSKPKRYGPRPAFWLDILCPTDAEMRVLAKAFGIHALTAEDIMMEEAREKVELFRHYYFINYRTFEQDPNSENYLQPVNMYVVVFRDGVLSFHFSQTPHPANVRRRIRQLMDYLVLSSDWISYALIDDITDVFGPLIQSIEDEVDEIDETIMRMHSSERVTEGGSVMASLAPRDMLRRVGECRKKVMGMYRLLSNKADVVKGFAKRCNEHWEMAPKSEIGLYLGDIQDHIMTMTSNLTYYETLLSRAHSNYLAQINMMMNERQEQTADVLGRLTVLGTIVLPMNIICGMWGMNVKVPGQDVDNLVREPVLPQWRFWPVQRSEDDEPTTSRASWQFGNDDGVAEPTSAKFPGQATAPQIPRLSSDLSTISTVSRESSPTRPSLRASNSASTSRVPSLHRKGSENRSPGRSSVTQSGPSSLPTAPAVQQASKSIKPPALSPPPNTDPAKPPSPDESNMPALSASRRPDQDPALPNTSSKRSVPPDDNTPKGDRSTPRSVSRGLNGSGSALETVQETASDQSTPSTDTTVNNQPAEEYRLPKIDEDATPKAQRQNVESGSDSGGNKSSGPADEARTGALSGLTLTRSVIPKRSSTSLSGSRGKPTDGSIRNMTVETETVSTIPQVSLGVATVDRGNLGRSDQGTIRMKPSTETIRPKKEKRKTRRPAALTSGAASSKADIFEAKVASAVDEADVSDSDETFVYESNPPDPYPVRQSRYHSRTPSATSMASQVDQFAGRTRPGLRDGNHSVTGKRSMKFTNNTYNSSVDGEAGDEGGRHSRADSGTHTPRRHHIGRYGRNNMYPTLFDGDGVVSQAQPSLKSPKHFVGSGFRQPRHGTLRNMPNYRTISSSKKMGDVYGFDYDAEGADDERTPLVGSPRITRSRHGRRPNSASLRQMEYLQRRQQGNFARYCTSLLIGLLVLLVIGGATMFVVYVTKSLIDVQVIAIQNVLASEQEIMLDLNVQAINPNLFPVAVDDMDVNIFARSRFVGTDSLWRDYGSEKDRFPHMEDSRKRGLMGRLARCVGNTTCMADAVSESPIHPNDGVDRGTDPIETDPAGDPQTMLLGRVFRFDSPLAFEPSPWNHHASRSKGQIRLARPGNKTEEGGTERWERVLQHQFELIVRGVIKYQLPLSSRFHSASVSSSVKVVPQDDGDDNDGDGDNDSGHPPKNDTVTIFAPKFSRRKLYAPHLPVPRSKSSAETIRRIFTA</sequence>
<dbReference type="InterPro" id="IPR024260">
    <property type="entry name" value="Vac7"/>
</dbReference>
<feature type="compositionally biased region" description="Polar residues" evidence="6">
    <location>
        <begin position="1052"/>
        <end position="1089"/>
    </location>
</feature>
<feature type="compositionally biased region" description="Low complexity" evidence="6">
    <location>
        <begin position="1113"/>
        <end position="1124"/>
    </location>
</feature>
<feature type="region of interest" description="Disordered" evidence="6">
    <location>
        <begin position="1250"/>
        <end position="1353"/>
    </location>
</feature>
<dbReference type="InterPro" id="IPR044089">
    <property type="entry name" value="Alr1-like"/>
</dbReference>
<feature type="region of interest" description="Disordered" evidence="6">
    <location>
        <begin position="1634"/>
        <end position="1662"/>
    </location>
</feature>
<feature type="region of interest" description="Disordered" evidence="6">
    <location>
        <begin position="544"/>
        <end position="565"/>
    </location>
</feature>
<feature type="compositionally biased region" description="Polar residues" evidence="6">
    <location>
        <begin position="1276"/>
        <end position="1288"/>
    </location>
</feature>
<dbReference type="OrthoDB" id="1204at2759"/>
<dbReference type="GO" id="GO:1903778">
    <property type="term" value="P:protein localization to vacuolar membrane"/>
    <property type="evidence" value="ECO:0007669"/>
    <property type="project" value="TreeGrafter"/>
</dbReference>
<feature type="region of interest" description="Disordered" evidence="6">
    <location>
        <begin position="467"/>
        <end position="532"/>
    </location>
</feature>
<feature type="region of interest" description="Disordered" evidence="6">
    <location>
        <begin position="144"/>
        <end position="282"/>
    </location>
</feature>
<dbReference type="FunFam" id="1.20.58.340:FF:000014">
    <property type="entry name" value="CorA family metal ion transporter"/>
    <property type="match status" value="1"/>
</dbReference>
<dbReference type="Gene3D" id="3.30.460.20">
    <property type="entry name" value="CorA soluble domain-like"/>
    <property type="match status" value="1"/>
</dbReference>
<keyword evidence="5 7" id="KW-0472">Membrane</keyword>
<feature type="compositionally biased region" description="Polar residues" evidence="6">
    <location>
        <begin position="961"/>
        <end position="988"/>
    </location>
</feature>
<keyword evidence="3 7" id="KW-0812">Transmembrane</keyword>